<gene>
    <name evidence="1" type="ORF">SDC9_57231</name>
</gene>
<accession>A0A644X9U4</accession>
<name>A0A644X9U4_9ZZZZ</name>
<dbReference type="AlphaFoldDB" id="A0A644X9U4"/>
<dbReference type="SUPFAM" id="SSF103642">
    <property type="entry name" value="Sec-C motif"/>
    <property type="match status" value="1"/>
</dbReference>
<comment type="caution">
    <text evidence="1">The sequence shown here is derived from an EMBL/GenBank/DDBJ whole genome shotgun (WGS) entry which is preliminary data.</text>
</comment>
<evidence type="ECO:0008006" key="2">
    <source>
        <dbReference type="Google" id="ProtNLM"/>
    </source>
</evidence>
<dbReference type="EMBL" id="VSSQ01001755">
    <property type="protein sequence ID" value="MPM10894.1"/>
    <property type="molecule type" value="Genomic_DNA"/>
</dbReference>
<dbReference type="InterPro" id="IPR004027">
    <property type="entry name" value="SEC_C_motif"/>
</dbReference>
<sequence>MGRITTPRNITPEIQELCQSISEYEPVFVPVIADPKSLINECFYNVDAYIAEHGGQRVLGRSIWQRANIMIEAEAHAVWESPDGELVDVTSHDNGESAILFLATPKMTYEGNVIPNIRKALTASPLVAEFIALYDERDQIAAETPGNAYSLSTAMLRRMYEIEQIFNKRVGRNDPCPCKSGIKYKKCCGKYDTLRG</sequence>
<dbReference type="Pfam" id="PF02810">
    <property type="entry name" value="SEC-C"/>
    <property type="match status" value="1"/>
</dbReference>
<evidence type="ECO:0000313" key="1">
    <source>
        <dbReference type="EMBL" id="MPM10894.1"/>
    </source>
</evidence>
<organism evidence="1">
    <name type="scientific">bioreactor metagenome</name>
    <dbReference type="NCBI Taxonomy" id="1076179"/>
    <lineage>
        <taxon>unclassified sequences</taxon>
        <taxon>metagenomes</taxon>
        <taxon>ecological metagenomes</taxon>
    </lineage>
</organism>
<proteinExistence type="predicted"/>
<protein>
    <recommendedName>
        <fullName evidence="2">Protein translocase subunit SecA</fullName>
    </recommendedName>
</protein>
<reference evidence="1" key="1">
    <citation type="submission" date="2019-08" db="EMBL/GenBank/DDBJ databases">
        <authorList>
            <person name="Kucharzyk K."/>
            <person name="Murdoch R.W."/>
            <person name="Higgins S."/>
            <person name="Loffler F."/>
        </authorList>
    </citation>
    <scope>NUCLEOTIDE SEQUENCE</scope>
</reference>
<dbReference type="Gene3D" id="3.10.450.50">
    <property type="match status" value="1"/>
</dbReference>